<dbReference type="GO" id="GO:0005634">
    <property type="term" value="C:nucleus"/>
    <property type="evidence" value="ECO:0007669"/>
    <property type="project" value="TreeGrafter"/>
</dbReference>
<evidence type="ECO:0000256" key="2">
    <source>
        <dbReference type="ARBA" id="ARBA00023163"/>
    </source>
</evidence>
<proteinExistence type="predicted"/>
<dbReference type="OrthoDB" id="5786922at2759"/>
<keyword evidence="1" id="KW-0805">Transcription regulation</keyword>
<evidence type="ECO:0000256" key="3">
    <source>
        <dbReference type="ARBA" id="ARBA00023170"/>
    </source>
</evidence>
<dbReference type="PANTHER" id="PTHR46011:SF2">
    <property type="entry name" value="NUCLEAR HORMONE RECEPTOR FAMILY MEMBER NHR-28"/>
    <property type="match status" value="1"/>
</dbReference>
<feature type="domain" description="NR LBD" evidence="5">
    <location>
        <begin position="51"/>
        <end position="312"/>
    </location>
</feature>
<evidence type="ECO:0000259" key="5">
    <source>
        <dbReference type="PROSITE" id="PS51843"/>
    </source>
</evidence>
<evidence type="ECO:0000256" key="1">
    <source>
        <dbReference type="ARBA" id="ARBA00023015"/>
    </source>
</evidence>
<dbReference type="InterPro" id="IPR000536">
    <property type="entry name" value="Nucl_hrmn_rcpt_lig-bd"/>
</dbReference>
<dbReference type="GO" id="GO:0003700">
    <property type="term" value="F:DNA-binding transcription factor activity"/>
    <property type="evidence" value="ECO:0007669"/>
    <property type="project" value="TreeGrafter"/>
</dbReference>
<feature type="compositionally biased region" description="Basic and acidic residues" evidence="4">
    <location>
        <begin position="1"/>
        <end position="37"/>
    </location>
</feature>
<gene>
    <name evidence="6" type="ORF">WR25_09513</name>
</gene>
<dbReference type="Pfam" id="PF00104">
    <property type="entry name" value="Hormone_recep"/>
    <property type="match status" value="1"/>
</dbReference>
<dbReference type="PANTHER" id="PTHR46011">
    <property type="entry name" value="NUCLEAR HORMONE RECEPTOR FAMILY MEMBER NHR-86-RELATED"/>
    <property type="match status" value="1"/>
</dbReference>
<evidence type="ECO:0000313" key="7">
    <source>
        <dbReference type="Proteomes" id="UP000218231"/>
    </source>
</evidence>
<organism evidence="6 7">
    <name type="scientific">Diploscapter pachys</name>
    <dbReference type="NCBI Taxonomy" id="2018661"/>
    <lineage>
        <taxon>Eukaryota</taxon>
        <taxon>Metazoa</taxon>
        <taxon>Ecdysozoa</taxon>
        <taxon>Nematoda</taxon>
        <taxon>Chromadorea</taxon>
        <taxon>Rhabditida</taxon>
        <taxon>Rhabditina</taxon>
        <taxon>Rhabditomorpha</taxon>
        <taxon>Rhabditoidea</taxon>
        <taxon>Rhabditidae</taxon>
        <taxon>Diploscapter</taxon>
    </lineage>
</organism>
<dbReference type="SUPFAM" id="SSF48508">
    <property type="entry name" value="Nuclear receptor ligand-binding domain"/>
    <property type="match status" value="1"/>
</dbReference>
<protein>
    <recommendedName>
        <fullName evidence="5">NR LBD domain-containing protein</fullName>
    </recommendedName>
</protein>
<dbReference type="InterPro" id="IPR035500">
    <property type="entry name" value="NHR-like_dom_sf"/>
</dbReference>
<dbReference type="AlphaFoldDB" id="A0A2A2J3H0"/>
<dbReference type="Proteomes" id="UP000218231">
    <property type="component" value="Unassembled WGS sequence"/>
</dbReference>
<accession>A0A2A2J3H0</accession>
<keyword evidence="2" id="KW-0804">Transcription</keyword>
<keyword evidence="7" id="KW-1185">Reference proteome</keyword>
<name>A0A2A2J3H0_9BILA</name>
<sequence length="313" mass="36384">MTRPIVRDRGRKESREKTVQRHREALGKRDEQGDSKDGLQSMSEVGSPSCLDDDGMPTLAQLNLGYLHMNEIRNVIHAKDKNKMFGSKSPRAVAYKEANAVHTREVSLVADWVLSSHPHFEKLDSDQKKVLFKNFFLPFVMLETGYYCVLHDRTDIIYLPSGDYIDTAHPESFYHDEEGKQKMSTEDAVKLFAPSFEIYRRNILDPMRRDRVDVYEFYTMCSLVLWDHGLEGQSPESEEVSRSARELIIKELIFYYKHVKKLNNFAARIASLLILLPSLLRAVRRFQEDVEISHVFSVYSVDDQFYQMVNGKF</sequence>
<evidence type="ECO:0000256" key="4">
    <source>
        <dbReference type="SAM" id="MobiDB-lite"/>
    </source>
</evidence>
<keyword evidence="3" id="KW-0675">Receptor</keyword>
<dbReference type="EMBL" id="LIAE01010713">
    <property type="protein sequence ID" value="PAV56197.1"/>
    <property type="molecule type" value="Genomic_DNA"/>
</dbReference>
<dbReference type="GO" id="GO:0006357">
    <property type="term" value="P:regulation of transcription by RNA polymerase II"/>
    <property type="evidence" value="ECO:0007669"/>
    <property type="project" value="TreeGrafter"/>
</dbReference>
<dbReference type="STRING" id="2018661.A0A2A2J3H0"/>
<feature type="region of interest" description="Disordered" evidence="4">
    <location>
        <begin position="1"/>
        <end position="54"/>
    </location>
</feature>
<dbReference type="PROSITE" id="PS51843">
    <property type="entry name" value="NR_LBD"/>
    <property type="match status" value="1"/>
</dbReference>
<reference evidence="6 7" key="1">
    <citation type="journal article" date="2017" name="Curr. Biol.">
        <title>Genome architecture and evolution of a unichromosomal asexual nematode.</title>
        <authorList>
            <person name="Fradin H."/>
            <person name="Zegar C."/>
            <person name="Gutwein M."/>
            <person name="Lucas J."/>
            <person name="Kovtun M."/>
            <person name="Corcoran D."/>
            <person name="Baugh L.R."/>
            <person name="Kiontke K."/>
            <person name="Gunsalus K."/>
            <person name="Fitch D.H."/>
            <person name="Piano F."/>
        </authorList>
    </citation>
    <scope>NUCLEOTIDE SEQUENCE [LARGE SCALE GENOMIC DNA]</scope>
    <source>
        <strain evidence="6">PF1309</strain>
    </source>
</reference>
<dbReference type="Gene3D" id="1.10.565.10">
    <property type="entry name" value="Retinoid X Receptor"/>
    <property type="match status" value="1"/>
</dbReference>
<comment type="caution">
    <text evidence="6">The sequence shown here is derived from an EMBL/GenBank/DDBJ whole genome shotgun (WGS) entry which is preliminary data.</text>
</comment>
<evidence type="ECO:0000313" key="6">
    <source>
        <dbReference type="EMBL" id="PAV56197.1"/>
    </source>
</evidence>
<dbReference type="SMART" id="SM00430">
    <property type="entry name" value="HOLI"/>
    <property type="match status" value="1"/>
</dbReference>